<sequence>MNTHATLDHYADARTGDKGDTLIVAVLPRTRQDYDHLRTRLTEDAVAEHFRCEVRDVTVRDVTAVESFVCELRGVLGGGVTGSPVLDGHGKTLSYHMLTLPVGGHGTPDHVADHTSEGERR</sequence>
<organism evidence="2 3">
    <name type="scientific">Corynebacterium kalidii</name>
    <dbReference type="NCBI Taxonomy" id="2931982"/>
    <lineage>
        <taxon>Bacteria</taxon>
        <taxon>Bacillati</taxon>
        <taxon>Actinomycetota</taxon>
        <taxon>Actinomycetes</taxon>
        <taxon>Mycobacteriales</taxon>
        <taxon>Corynebacteriaceae</taxon>
        <taxon>Corynebacterium</taxon>
    </lineage>
</organism>
<keyword evidence="3" id="KW-1185">Reference proteome</keyword>
<dbReference type="EMBL" id="JALIEA010000017">
    <property type="protein sequence ID" value="MCJ7859471.1"/>
    <property type="molecule type" value="Genomic_DNA"/>
</dbReference>
<dbReference type="Pfam" id="PF23544">
    <property type="entry name" value="AtuA_ferredoxin"/>
    <property type="match status" value="1"/>
</dbReference>
<gene>
    <name evidence="2" type="ORF">MUN33_12240</name>
</gene>
<dbReference type="InterPro" id="IPR056362">
    <property type="entry name" value="AtuA-like_ferredoxin_dom"/>
</dbReference>
<feature type="domain" description="AtuA-like ferredoxin-fold" evidence="1">
    <location>
        <begin position="6"/>
        <end position="102"/>
    </location>
</feature>
<dbReference type="AlphaFoldDB" id="A0A9X1WQJ6"/>
<dbReference type="RefSeq" id="WP_244805198.1">
    <property type="nucleotide sequence ID" value="NZ_JALIEA010000017.1"/>
</dbReference>
<proteinExistence type="predicted"/>
<dbReference type="Proteomes" id="UP001139207">
    <property type="component" value="Unassembled WGS sequence"/>
</dbReference>
<reference evidence="2" key="1">
    <citation type="submission" date="2022-04" db="EMBL/GenBank/DDBJ databases">
        <title>Corynebacterium kalidii LD5P10.</title>
        <authorList>
            <person name="Sun J.Q."/>
        </authorList>
    </citation>
    <scope>NUCLEOTIDE SEQUENCE</scope>
    <source>
        <strain evidence="2">LD5P10</strain>
    </source>
</reference>
<evidence type="ECO:0000313" key="2">
    <source>
        <dbReference type="EMBL" id="MCJ7859471.1"/>
    </source>
</evidence>
<protein>
    <recommendedName>
        <fullName evidence="1">AtuA-like ferredoxin-fold domain-containing protein</fullName>
    </recommendedName>
</protein>
<name>A0A9X1WQJ6_9CORY</name>
<comment type="caution">
    <text evidence="2">The sequence shown here is derived from an EMBL/GenBank/DDBJ whole genome shotgun (WGS) entry which is preliminary data.</text>
</comment>
<accession>A0A9X1WQJ6</accession>
<evidence type="ECO:0000313" key="3">
    <source>
        <dbReference type="Proteomes" id="UP001139207"/>
    </source>
</evidence>
<evidence type="ECO:0000259" key="1">
    <source>
        <dbReference type="Pfam" id="PF23544"/>
    </source>
</evidence>